<evidence type="ECO:0000256" key="10">
    <source>
        <dbReference type="SAM" id="Phobius"/>
    </source>
</evidence>
<dbReference type="HOGENOM" id="CLU_133067_1_2_5"/>
<dbReference type="PANTHER" id="PTHR30561:SF0">
    <property type="entry name" value="GUANIDINIUM EXPORTER"/>
    <property type="match status" value="1"/>
</dbReference>
<organism evidence="11 12">
    <name type="scientific">Candidatus Odyssella acanthamoebae</name>
    <dbReference type="NCBI Taxonomy" id="91604"/>
    <lineage>
        <taxon>Bacteria</taxon>
        <taxon>Pseudomonadati</taxon>
        <taxon>Pseudomonadota</taxon>
        <taxon>Alphaproteobacteria</taxon>
        <taxon>Holosporales</taxon>
        <taxon>Candidatus Paracaedibacteraceae</taxon>
        <taxon>Candidatus Odyssella</taxon>
    </lineage>
</organism>
<name>A0A077AUS5_9PROT</name>
<evidence type="ECO:0000256" key="4">
    <source>
        <dbReference type="ARBA" id="ARBA00022692"/>
    </source>
</evidence>
<proteinExistence type="inferred from homology"/>
<feature type="transmembrane region" description="Helical" evidence="10">
    <location>
        <begin position="61"/>
        <end position="81"/>
    </location>
</feature>
<dbReference type="RefSeq" id="WP_038465735.1">
    <property type="nucleotide sequence ID" value="NZ_CP008941.1"/>
</dbReference>
<keyword evidence="4 9" id="KW-0812">Transmembrane</keyword>
<evidence type="ECO:0000256" key="3">
    <source>
        <dbReference type="ARBA" id="ARBA00022475"/>
    </source>
</evidence>
<dbReference type="EMBL" id="CP008941">
    <property type="protein sequence ID" value="AIK96917.1"/>
    <property type="molecule type" value="Genomic_DNA"/>
</dbReference>
<evidence type="ECO:0000313" key="12">
    <source>
        <dbReference type="Proteomes" id="UP000028926"/>
    </source>
</evidence>
<keyword evidence="12" id="KW-1185">Reference proteome</keyword>
<dbReference type="GO" id="GO:1990961">
    <property type="term" value="P:xenobiotic detoxification by transmembrane export across the plasma membrane"/>
    <property type="evidence" value="ECO:0007669"/>
    <property type="project" value="UniProtKB-ARBA"/>
</dbReference>
<gene>
    <name evidence="11" type="ORF">ID47_09530</name>
</gene>
<dbReference type="GO" id="GO:0005886">
    <property type="term" value="C:plasma membrane"/>
    <property type="evidence" value="ECO:0007669"/>
    <property type="project" value="UniProtKB-SubCell"/>
</dbReference>
<evidence type="ECO:0000256" key="9">
    <source>
        <dbReference type="RuleBase" id="RU003942"/>
    </source>
</evidence>
<dbReference type="SUPFAM" id="SSF103481">
    <property type="entry name" value="Multidrug resistance efflux transporter EmrE"/>
    <property type="match status" value="1"/>
</dbReference>
<evidence type="ECO:0000313" key="11">
    <source>
        <dbReference type="EMBL" id="AIK96917.1"/>
    </source>
</evidence>
<evidence type="ECO:0000256" key="5">
    <source>
        <dbReference type="ARBA" id="ARBA00022989"/>
    </source>
</evidence>
<dbReference type="PANTHER" id="PTHR30561">
    <property type="entry name" value="SMR FAMILY PROTON-DEPENDENT DRUG EFFLUX TRANSPORTER SUGE"/>
    <property type="match status" value="1"/>
</dbReference>
<evidence type="ECO:0000256" key="7">
    <source>
        <dbReference type="ARBA" id="ARBA00038151"/>
    </source>
</evidence>
<keyword evidence="3" id="KW-1003">Cell membrane</keyword>
<sequence length="108" mass="11573">MALAWTYLVIAGLLEIVWAIGLKYAQGFTQLWPSVITILSMIASIFLLAKAVETLPLGTAYAIWVGIGACGTALLGILLLQETVSPMRIFFLTLLIISIVGLKMSSSS</sequence>
<dbReference type="InterPro" id="IPR037185">
    <property type="entry name" value="EmrE-like"/>
</dbReference>
<feature type="transmembrane region" description="Helical" evidence="10">
    <location>
        <begin position="29"/>
        <end position="49"/>
    </location>
</feature>
<evidence type="ECO:0000256" key="8">
    <source>
        <dbReference type="ARBA" id="ARBA00039168"/>
    </source>
</evidence>
<keyword evidence="6 10" id="KW-0472">Membrane</keyword>
<protein>
    <recommendedName>
        <fullName evidence="8">Guanidinium exporter</fullName>
    </recommendedName>
</protein>
<dbReference type="InterPro" id="IPR045324">
    <property type="entry name" value="Small_multidrug_res"/>
</dbReference>
<comment type="similarity">
    <text evidence="7">Belongs to the drug/metabolite transporter (DMT) superfamily. Small multidrug resistance (SMR) (TC 2.A.7.1) family. Gdx/SugE subfamily.</text>
</comment>
<evidence type="ECO:0000256" key="2">
    <source>
        <dbReference type="ARBA" id="ARBA00022448"/>
    </source>
</evidence>
<dbReference type="AlphaFoldDB" id="A0A077AUS5"/>
<dbReference type="Pfam" id="PF00893">
    <property type="entry name" value="Multi_Drug_Res"/>
    <property type="match status" value="1"/>
</dbReference>
<accession>A0A077AUS5</accession>
<dbReference type="Gene3D" id="1.10.3730.20">
    <property type="match status" value="1"/>
</dbReference>
<reference evidence="11 12" key="1">
    <citation type="submission" date="2014-07" db="EMBL/GenBank/DDBJ databases">
        <title>Comparative genomic insights into amoeba endosymbionts belonging to the families of Holosporaceae and Candidatus Midichloriaceae within Rickettsiales.</title>
        <authorList>
            <person name="Wang Z."/>
            <person name="Wu M."/>
        </authorList>
    </citation>
    <scope>NUCLEOTIDE SEQUENCE [LARGE SCALE GENOMIC DNA]</scope>
    <source>
        <strain evidence="11">PRA3</strain>
    </source>
</reference>
<evidence type="ECO:0000256" key="6">
    <source>
        <dbReference type="ARBA" id="ARBA00023136"/>
    </source>
</evidence>
<dbReference type="STRING" id="91604.ID47_09530"/>
<keyword evidence="5 10" id="KW-1133">Transmembrane helix</keyword>
<dbReference type="Proteomes" id="UP000028926">
    <property type="component" value="Chromosome"/>
</dbReference>
<dbReference type="eggNOG" id="COG2076">
    <property type="taxonomic scope" value="Bacteria"/>
</dbReference>
<comment type="subcellular location">
    <subcellularLocation>
        <location evidence="1 9">Cell membrane</location>
        <topology evidence="1 9">Multi-pass membrane protein</topology>
    </subcellularLocation>
</comment>
<dbReference type="OrthoDB" id="9808638at2"/>
<dbReference type="GO" id="GO:0022857">
    <property type="term" value="F:transmembrane transporter activity"/>
    <property type="evidence" value="ECO:0007669"/>
    <property type="project" value="InterPro"/>
</dbReference>
<dbReference type="FunFam" id="1.10.3730.20:FF:000001">
    <property type="entry name" value="Quaternary ammonium compound resistance transporter SugE"/>
    <property type="match status" value="1"/>
</dbReference>
<dbReference type="KEGG" id="paca:ID47_09530"/>
<feature type="transmembrane region" description="Helical" evidence="10">
    <location>
        <begin position="87"/>
        <end position="105"/>
    </location>
</feature>
<evidence type="ECO:0000256" key="1">
    <source>
        <dbReference type="ARBA" id="ARBA00004651"/>
    </source>
</evidence>
<dbReference type="InterPro" id="IPR000390">
    <property type="entry name" value="Small_drug/metabolite_transptr"/>
</dbReference>
<dbReference type="NCBIfam" id="NF008512">
    <property type="entry name" value="PRK11431.1"/>
    <property type="match status" value="1"/>
</dbReference>
<keyword evidence="2" id="KW-0813">Transport</keyword>